<keyword evidence="2" id="KW-0223">Dioxygenase</keyword>
<keyword evidence="2" id="KW-0560">Oxidoreductase</keyword>
<dbReference type="SUPFAM" id="SSF54593">
    <property type="entry name" value="Glyoxalase/Bleomycin resistance protein/Dihydroxybiphenyl dioxygenase"/>
    <property type="match status" value="1"/>
</dbReference>
<protein>
    <submittedName>
        <fullName evidence="2">Extradiol dioxygenase</fullName>
    </submittedName>
</protein>
<dbReference type="Gene3D" id="3.10.180.10">
    <property type="entry name" value="2,3-Dihydroxybiphenyl 1,2-Dioxygenase, domain 1"/>
    <property type="match status" value="1"/>
</dbReference>
<dbReference type="InterPro" id="IPR037523">
    <property type="entry name" value="VOC_core"/>
</dbReference>
<dbReference type="GO" id="GO:0051213">
    <property type="term" value="F:dioxygenase activity"/>
    <property type="evidence" value="ECO:0007669"/>
    <property type="project" value="UniProtKB-KW"/>
</dbReference>
<keyword evidence="3" id="KW-1185">Reference proteome</keyword>
<evidence type="ECO:0000313" key="2">
    <source>
        <dbReference type="EMBL" id="GIF08345.1"/>
    </source>
</evidence>
<dbReference type="RefSeq" id="WP_203683700.1">
    <property type="nucleotide sequence ID" value="NZ_BOMW01000061.1"/>
</dbReference>
<name>A0A919NCQ5_9ACTN</name>
<dbReference type="PROSITE" id="PS51819">
    <property type="entry name" value="VOC"/>
    <property type="match status" value="1"/>
</dbReference>
<sequence length="125" mass="13765">MVDGAFPIVFATRVAATVAFYERLGFRAYFRYPAEGEAGYVGVRRGTAQLGVLDAAWPSEQYARPLGTGPRFEMFVYVDDVDDTVARLREHATVVREPADMPWGERIAYVCDPDDNPVALATASA</sequence>
<proteinExistence type="predicted"/>
<dbReference type="InterPro" id="IPR004360">
    <property type="entry name" value="Glyas_Fos-R_dOase_dom"/>
</dbReference>
<accession>A0A919NCQ5</accession>
<dbReference type="InterPro" id="IPR029068">
    <property type="entry name" value="Glyas_Bleomycin-R_OHBP_Dase"/>
</dbReference>
<gene>
    <name evidence="2" type="ORF">Asi03nite_58830</name>
</gene>
<dbReference type="Pfam" id="PF00903">
    <property type="entry name" value="Glyoxalase"/>
    <property type="match status" value="1"/>
</dbReference>
<comment type="caution">
    <text evidence="2">The sequence shown here is derived from an EMBL/GenBank/DDBJ whole genome shotgun (WGS) entry which is preliminary data.</text>
</comment>
<dbReference type="EMBL" id="BOMW01000061">
    <property type="protein sequence ID" value="GIF08345.1"/>
    <property type="molecule type" value="Genomic_DNA"/>
</dbReference>
<evidence type="ECO:0000313" key="3">
    <source>
        <dbReference type="Proteomes" id="UP000629619"/>
    </source>
</evidence>
<dbReference type="Proteomes" id="UP000629619">
    <property type="component" value="Unassembled WGS sequence"/>
</dbReference>
<dbReference type="AlphaFoldDB" id="A0A919NCQ5"/>
<reference evidence="2" key="1">
    <citation type="submission" date="2021-01" db="EMBL/GenBank/DDBJ databases">
        <title>Whole genome shotgun sequence of Actinoplanes siamensis NBRC 109076.</title>
        <authorList>
            <person name="Komaki H."/>
            <person name="Tamura T."/>
        </authorList>
    </citation>
    <scope>NUCLEOTIDE SEQUENCE</scope>
    <source>
        <strain evidence="2">NBRC 109076</strain>
    </source>
</reference>
<feature type="domain" description="VOC" evidence="1">
    <location>
        <begin position="1"/>
        <end position="123"/>
    </location>
</feature>
<evidence type="ECO:0000259" key="1">
    <source>
        <dbReference type="PROSITE" id="PS51819"/>
    </source>
</evidence>
<organism evidence="2 3">
    <name type="scientific">Actinoplanes siamensis</name>
    <dbReference type="NCBI Taxonomy" id="1223317"/>
    <lineage>
        <taxon>Bacteria</taxon>
        <taxon>Bacillati</taxon>
        <taxon>Actinomycetota</taxon>
        <taxon>Actinomycetes</taxon>
        <taxon>Micromonosporales</taxon>
        <taxon>Micromonosporaceae</taxon>
        <taxon>Actinoplanes</taxon>
    </lineage>
</organism>